<evidence type="ECO:0000313" key="4">
    <source>
        <dbReference type="Proteomes" id="UP000654279"/>
    </source>
</evidence>
<protein>
    <submittedName>
        <fullName evidence="3">MFS transporter</fullName>
    </submittedName>
</protein>
<dbReference type="AlphaFoldDB" id="A0A926D0Q5"/>
<evidence type="ECO:0000256" key="1">
    <source>
        <dbReference type="ARBA" id="ARBA00004651"/>
    </source>
</evidence>
<reference evidence="3" key="1">
    <citation type="submission" date="2020-08" db="EMBL/GenBank/DDBJ databases">
        <title>Genome public.</title>
        <authorList>
            <person name="Liu C."/>
            <person name="Sun Q."/>
        </authorList>
    </citation>
    <scope>NUCLEOTIDE SEQUENCE</scope>
    <source>
        <strain evidence="3">NSJ-44</strain>
    </source>
</reference>
<feature type="transmembrane region" description="Helical" evidence="2">
    <location>
        <begin position="214"/>
        <end position="237"/>
    </location>
</feature>
<dbReference type="InterPro" id="IPR011701">
    <property type="entry name" value="MFS"/>
</dbReference>
<dbReference type="GO" id="GO:0005886">
    <property type="term" value="C:plasma membrane"/>
    <property type="evidence" value="ECO:0007669"/>
    <property type="project" value="UniProtKB-SubCell"/>
</dbReference>
<accession>A0A926D0Q5</accession>
<gene>
    <name evidence="3" type="ORF">H8699_09335</name>
</gene>
<evidence type="ECO:0000313" key="3">
    <source>
        <dbReference type="EMBL" id="MBC8529628.1"/>
    </source>
</evidence>
<dbReference type="InterPro" id="IPR036259">
    <property type="entry name" value="MFS_trans_sf"/>
</dbReference>
<feature type="transmembrane region" description="Helical" evidence="2">
    <location>
        <begin position="56"/>
        <end position="72"/>
    </location>
</feature>
<proteinExistence type="predicted"/>
<dbReference type="EMBL" id="JACRSO010000003">
    <property type="protein sequence ID" value="MBC8529628.1"/>
    <property type="molecule type" value="Genomic_DNA"/>
</dbReference>
<feature type="transmembrane region" description="Helical" evidence="2">
    <location>
        <begin position="249"/>
        <end position="267"/>
    </location>
</feature>
<keyword evidence="2" id="KW-0812">Transmembrane</keyword>
<sequence length="402" mass="44469">MREYLRKMDPNVKLFFIISALIGLGMGLSDSVYSNYFKDVYDVTALQRGLIETPRELPGMLLLVMTSLAGFLGDLRLAIIAQLLCAAGVLVLGLWTPPFGLMLVFLFINSTGMHLYMPLQESIAVSLIKDGKTGSWLGKFTGFRTAFVMVAGLLVFFGFGSGFLSFSNPIVIFIIAAACSAAAAVLFIKMRRNAGEVYEKGRPKFRFVFKKRYAIYYVLAIVNGAHKQIMTVFGPWVLIELMLQQTDTMAILSVIGSGIGVLFIPLLGRLVDQFGVKKVMFGEGLVFIFVYLGYAFVQQAFSPEVALWCCFAFYVLNRMGMQFAVARTVYLRNIAETPEDIMPTLSTGISLDHLVSIAASALGGWIWYEWGYQYVFFIAAGLSLINMAAALIIKEDKPKAQA</sequence>
<keyword evidence="2" id="KW-1133">Transmembrane helix</keyword>
<dbReference type="Pfam" id="PF07690">
    <property type="entry name" value="MFS_1"/>
    <property type="match status" value="1"/>
</dbReference>
<comment type="subcellular location">
    <subcellularLocation>
        <location evidence="1">Cell membrane</location>
        <topology evidence="1">Multi-pass membrane protein</topology>
    </subcellularLocation>
</comment>
<name>A0A926D0Q5_9FIRM</name>
<feature type="transmembrane region" description="Helical" evidence="2">
    <location>
        <begin position="140"/>
        <end position="164"/>
    </location>
</feature>
<feature type="transmembrane region" description="Helical" evidence="2">
    <location>
        <begin position="279"/>
        <end position="299"/>
    </location>
</feature>
<feature type="transmembrane region" description="Helical" evidence="2">
    <location>
        <begin position="12"/>
        <end position="36"/>
    </location>
</feature>
<keyword evidence="4" id="KW-1185">Reference proteome</keyword>
<dbReference type="Proteomes" id="UP000654279">
    <property type="component" value="Unassembled WGS sequence"/>
</dbReference>
<evidence type="ECO:0000256" key="2">
    <source>
        <dbReference type="SAM" id="Phobius"/>
    </source>
</evidence>
<dbReference type="Gene3D" id="1.20.1250.20">
    <property type="entry name" value="MFS general substrate transporter like domains"/>
    <property type="match status" value="2"/>
</dbReference>
<keyword evidence="2" id="KW-0472">Membrane</keyword>
<dbReference type="GO" id="GO:0022857">
    <property type="term" value="F:transmembrane transporter activity"/>
    <property type="evidence" value="ECO:0007669"/>
    <property type="project" value="InterPro"/>
</dbReference>
<dbReference type="SUPFAM" id="SSF103473">
    <property type="entry name" value="MFS general substrate transporter"/>
    <property type="match status" value="2"/>
</dbReference>
<feature type="transmembrane region" description="Helical" evidence="2">
    <location>
        <begin position="170"/>
        <end position="188"/>
    </location>
</feature>
<feature type="transmembrane region" description="Helical" evidence="2">
    <location>
        <begin position="374"/>
        <end position="393"/>
    </location>
</feature>
<dbReference type="RefSeq" id="WP_249285443.1">
    <property type="nucleotide sequence ID" value="NZ_JACRSO010000003.1"/>
</dbReference>
<organism evidence="3 4">
    <name type="scientific">Luoshenia tenuis</name>
    <dbReference type="NCBI Taxonomy" id="2763654"/>
    <lineage>
        <taxon>Bacteria</taxon>
        <taxon>Bacillati</taxon>
        <taxon>Bacillota</taxon>
        <taxon>Clostridia</taxon>
        <taxon>Christensenellales</taxon>
        <taxon>Christensenellaceae</taxon>
        <taxon>Luoshenia</taxon>
    </lineage>
</organism>
<comment type="caution">
    <text evidence="3">The sequence shown here is derived from an EMBL/GenBank/DDBJ whole genome shotgun (WGS) entry which is preliminary data.</text>
</comment>